<dbReference type="PANTHER" id="PTHR46573">
    <property type="entry name" value="WD REPEAT, SAM AND U-BOX DOMAIN-CONTAINING PROTEIN 1"/>
    <property type="match status" value="1"/>
</dbReference>
<dbReference type="GO" id="GO:0004842">
    <property type="term" value="F:ubiquitin-protein transferase activity"/>
    <property type="evidence" value="ECO:0007669"/>
    <property type="project" value="InterPro"/>
</dbReference>
<dbReference type="InterPro" id="IPR013083">
    <property type="entry name" value="Znf_RING/FYVE/PHD"/>
</dbReference>
<dbReference type="SUPFAM" id="SSF57850">
    <property type="entry name" value="RING/U-box"/>
    <property type="match status" value="1"/>
</dbReference>
<dbReference type="Gene3D" id="3.30.40.10">
    <property type="entry name" value="Zinc/RING finger domain, C3HC4 (zinc finger)"/>
    <property type="match status" value="1"/>
</dbReference>
<sequence>MIENNDESDLLQSFESSWETTERKKKSSCWWSWDLETSVFSVLSCSYENPDITSAAFTKNEENFNIEIERAALNIATAWRKYLQLQNTKKSAVYLVRESQCHASRKRDLQKRIACEQLRSGANAQYNFGKRMIGKGYRVWRITETRQTTKLIMSTLRLDWPIRQIQFIEKKRTVSLAVDDFISINQHCPEKSLLKHQKKQIIDRLDDITLCFHFRRGVAAPLIVQLMFDRKCISCAEFYTQIRKLLRELEGENAFTFDSRTRKFCRVSAFGIVEDSQKQERKGPKDYILPTLRSSVSTKNDNQIPSSFLCPITLSLLRDPVVLVTGSGHSFERAALEAHLRFFPYRDPITNIDHPSKLKFTPNRALKAAIDEWLTRDESDGAEVH</sequence>
<protein>
    <recommendedName>
        <fullName evidence="1">U-box domain-containing protein</fullName>
    </recommendedName>
</protein>
<dbReference type="PANTHER" id="PTHR46573:SF1">
    <property type="entry name" value="WD REPEAT, SAM AND U-BOX DOMAIN-CONTAINING PROTEIN 1"/>
    <property type="match status" value="1"/>
</dbReference>
<dbReference type="EMBL" id="HBIJ01006793">
    <property type="protein sequence ID" value="CAE0364034.1"/>
    <property type="molecule type" value="Transcribed_RNA"/>
</dbReference>
<dbReference type="InterPro" id="IPR003613">
    <property type="entry name" value="Ubox_domain"/>
</dbReference>
<dbReference type="Pfam" id="PF04564">
    <property type="entry name" value="U-box"/>
    <property type="match status" value="1"/>
</dbReference>
<reference evidence="2" key="1">
    <citation type="submission" date="2021-01" db="EMBL/GenBank/DDBJ databases">
        <authorList>
            <person name="Corre E."/>
            <person name="Pelletier E."/>
            <person name="Niang G."/>
            <person name="Scheremetjew M."/>
            <person name="Finn R."/>
            <person name="Kale V."/>
            <person name="Holt S."/>
            <person name="Cochrane G."/>
            <person name="Meng A."/>
            <person name="Brown T."/>
            <person name="Cohen L."/>
        </authorList>
    </citation>
    <scope>NUCLEOTIDE SEQUENCE</scope>
    <source>
        <strain evidence="2">CCMP1510</strain>
    </source>
</reference>
<evidence type="ECO:0000259" key="1">
    <source>
        <dbReference type="PROSITE" id="PS51698"/>
    </source>
</evidence>
<dbReference type="PROSITE" id="PS51698">
    <property type="entry name" value="U_BOX"/>
    <property type="match status" value="1"/>
</dbReference>
<gene>
    <name evidence="2" type="ORF">ALAG00032_LOCUS4775</name>
</gene>
<accession>A0A7S3NKQ3</accession>
<dbReference type="InterPro" id="IPR052085">
    <property type="entry name" value="WD-SAM-U-box"/>
</dbReference>
<name>A0A7S3NKQ3_9STRA</name>
<dbReference type="GO" id="GO:0016567">
    <property type="term" value="P:protein ubiquitination"/>
    <property type="evidence" value="ECO:0007669"/>
    <property type="project" value="InterPro"/>
</dbReference>
<dbReference type="AlphaFoldDB" id="A0A7S3NKQ3"/>
<evidence type="ECO:0000313" key="2">
    <source>
        <dbReference type="EMBL" id="CAE0364034.1"/>
    </source>
</evidence>
<proteinExistence type="predicted"/>
<dbReference type="SMART" id="SM00504">
    <property type="entry name" value="Ubox"/>
    <property type="match status" value="1"/>
</dbReference>
<feature type="domain" description="U-box" evidence="1">
    <location>
        <begin position="303"/>
        <end position="380"/>
    </location>
</feature>
<organism evidence="2">
    <name type="scientific">Aureoumbra lagunensis</name>
    <dbReference type="NCBI Taxonomy" id="44058"/>
    <lineage>
        <taxon>Eukaryota</taxon>
        <taxon>Sar</taxon>
        <taxon>Stramenopiles</taxon>
        <taxon>Ochrophyta</taxon>
        <taxon>Pelagophyceae</taxon>
        <taxon>Pelagomonadales</taxon>
        <taxon>Aureoumbra</taxon>
    </lineage>
</organism>